<evidence type="ECO:0000313" key="14">
    <source>
        <dbReference type="Proteomes" id="UP001187682"/>
    </source>
</evidence>
<evidence type="ECO:0000259" key="11">
    <source>
        <dbReference type="Pfam" id="PF00425"/>
    </source>
</evidence>
<reference evidence="13" key="1">
    <citation type="submission" date="2018-03" db="EMBL/GenBank/DDBJ databases">
        <authorList>
            <person name="Guldener U."/>
        </authorList>
    </citation>
    <scope>NUCLEOTIDE SEQUENCE</scope>
</reference>
<dbReference type="PANTHER" id="PTHR11236">
    <property type="entry name" value="AMINOBENZOATE/ANTHRANILATE SYNTHASE"/>
    <property type="match status" value="1"/>
</dbReference>
<dbReference type="EC" id="2.6.1.85" evidence="4"/>
<evidence type="ECO:0000256" key="7">
    <source>
        <dbReference type="ARBA" id="ARBA00022962"/>
    </source>
</evidence>
<dbReference type="InterPro" id="IPR019999">
    <property type="entry name" value="Anth_synth_I-like"/>
</dbReference>
<dbReference type="SUPFAM" id="SSF52317">
    <property type="entry name" value="Class I glutamine amidotransferase-like"/>
    <property type="match status" value="1"/>
</dbReference>
<comment type="pathway">
    <text evidence="2">Cofactor biosynthesis; tetrahydrofolate biosynthesis; 4-aminobenzoate from chorismate: step 1/2.</text>
</comment>
<dbReference type="AlphaFoldDB" id="A0AAE8SU30"/>
<dbReference type="GO" id="GO:0008153">
    <property type="term" value="P:4-aminobenzoate biosynthetic process"/>
    <property type="evidence" value="ECO:0007669"/>
    <property type="project" value="TreeGrafter"/>
</dbReference>
<feature type="domain" description="Chorismate-utilising enzyme C-terminal" evidence="11">
    <location>
        <begin position="610"/>
        <end position="858"/>
    </location>
</feature>
<comment type="catalytic activity">
    <reaction evidence="1">
        <text>chorismate + L-glutamine = 4-amino-4-deoxychorismate + L-glutamate</text>
        <dbReference type="Rhea" id="RHEA:11672"/>
        <dbReference type="ChEBI" id="CHEBI:29748"/>
        <dbReference type="ChEBI" id="CHEBI:29985"/>
        <dbReference type="ChEBI" id="CHEBI:58359"/>
        <dbReference type="ChEBI" id="CHEBI:58406"/>
        <dbReference type="EC" id="2.6.1.85"/>
    </reaction>
</comment>
<dbReference type="InterPro" id="IPR006221">
    <property type="entry name" value="TrpG/PapA_dom"/>
</dbReference>
<gene>
    <name evidence="13" type="ORF">DNG_03525</name>
</gene>
<evidence type="ECO:0000256" key="9">
    <source>
        <dbReference type="ARBA" id="ARBA00031904"/>
    </source>
</evidence>
<evidence type="ECO:0000256" key="4">
    <source>
        <dbReference type="ARBA" id="ARBA00013139"/>
    </source>
</evidence>
<dbReference type="SUPFAM" id="SSF56322">
    <property type="entry name" value="ADC synthase"/>
    <property type="match status" value="1"/>
</dbReference>
<dbReference type="Gene3D" id="3.60.120.10">
    <property type="entry name" value="Anthranilate synthase"/>
    <property type="match status" value="1"/>
</dbReference>
<dbReference type="PANTHER" id="PTHR11236:SF18">
    <property type="entry name" value="AMINODEOXYCHORISMATE SYNTHASE"/>
    <property type="match status" value="1"/>
</dbReference>
<dbReference type="PROSITE" id="PS51273">
    <property type="entry name" value="GATASE_TYPE_1"/>
    <property type="match status" value="1"/>
</dbReference>
<accession>A0AAE8SU30</accession>
<dbReference type="Proteomes" id="UP001187682">
    <property type="component" value="Unassembled WGS sequence"/>
</dbReference>
<dbReference type="InterPro" id="IPR029062">
    <property type="entry name" value="Class_I_gatase-like"/>
</dbReference>
<dbReference type="InterPro" id="IPR005801">
    <property type="entry name" value="ADC_synthase"/>
</dbReference>
<evidence type="ECO:0000256" key="8">
    <source>
        <dbReference type="ARBA" id="ARBA00031329"/>
    </source>
</evidence>
<keyword evidence="6" id="KW-0289">Folate biosynthesis</keyword>
<protein>
    <recommendedName>
        <fullName evidence="4">aminodeoxychorismate synthase</fullName>
        <ecNumber evidence="4">2.6.1.85</ecNumber>
    </recommendedName>
    <alternativeName>
        <fullName evidence="8">Para-aminobenzoate synthase</fullName>
    </alternativeName>
    <alternativeName>
        <fullName evidence="9">p-aminobenzoic acid synthase</fullName>
    </alternativeName>
</protein>
<dbReference type="GO" id="GO:0046820">
    <property type="term" value="F:4-amino-4-deoxychorismate synthase activity"/>
    <property type="evidence" value="ECO:0007669"/>
    <property type="project" value="UniProtKB-EC"/>
</dbReference>
<evidence type="ECO:0000256" key="6">
    <source>
        <dbReference type="ARBA" id="ARBA00022909"/>
    </source>
</evidence>
<keyword evidence="7" id="KW-0315">Glutamine amidotransferase</keyword>
<feature type="domain" description="Glutamine amidotransferase" evidence="10">
    <location>
        <begin position="8"/>
        <end position="241"/>
    </location>
</feature>
<proteinExistence type="inferred from homology"/>
<dbReference type="GO" id="GO:0005737">
    <property type="term" value="C:cytoplasm"/>
    <property type="evidence" value="ECO:0007669"/>
    <property type="project" value="TreeGrafter"/>
</dbReference>
<evidence type="ECO:0000256" key="5">
    <source>
        <dbReference type="ARBA" id="ARBA00022679"/>
    </source>
</evidence>
<dbReference type="InterPro" id="IPR017926">
    <property type="entry name" value="GATASE"/>
</dbReference>
<keyword evidence="5" id="KW-0808">Transferase</keyword>
<comment type="similarity">
    <text evidence="3">In the C-terminal section; belongs to the anthranilate synthase component I family.</text>
</comment>
<dbReference type="Gene3D" id="3.40.50.880">
    <property type="match status" value="1"/>
</dbReference>
<feature type="domain" description="Anthranilate synthase component I N-terminal" evidence="12">
    <location>
        <begin position="339"/>
        <end position="478"/>
    </location>
</feature>
<dbReference type="NCBIfam" id="TIGR01823">
    <property type="entry name" value="PabB-fungal"/>
    <property type="match status" value="1"/>
</dbReference>
<evidence type="ECO:0000256" key="2">
    <source>
        <dbReference type="ARBA" id="ARBA00005009"/>
    </source>
</evidence>
<dbReference type="InterPro" id="IPR015890">
    <property type="entry name" value="Chorismate_C"/>
</dbReference>
<evidence type="ECO:0000256" key="1">
    <source>
        <dbReference type="ARBA" id="ARBA00001000"/>
    </source>
</evidence>
<name>A0AAE8SU30_9PEZI</name>
<dbReference type="CDD" id="cd01743">
    <property type="entry name" value="GATase1_Anthranilate_Synthase"/>
    <property type="match status" value="1"/>
</dbReference>
<dbReference type="InterPro" id="IPR006805">
    <property type="entry name" value="Anth_synth_I_N"/>
</dbReference>
<dbReference type="PRINTS" id="PR00095">
    <property type="entry name" value="ANTSNTHASEI"/>
</dbReference>
<organism evidence="13 14">
    <name type="scientific">Cephalotrichum gorgonifer</name>
    <dbReference type="NCBI Taxonomy" id="2041049"/>
    <lineage>
        <taxon>Eukaryota</taxon>
        <taxon>Fungi</taxon>
        <taxon>Dikarya</taxon>
        <taxon>Ascomycota</taxon>
        <taxon>Pezizomycotina</taxon>
        <taxon>Sordariomycetes</taxon>
        <taxon>Hypocreomycetidae</taxon>
        <taxon>Microascales</taxon>
        <taxon>Microascaceae</taxon>
        <taxon>Cephalotrichum</taxon>
    </lineage>
</organism>
<dbReference type="GO" id="GO:0000162">
    <property type="term" value="P:L-tryptophan biosynthetic process"/>
    <property type="evidence" value="ECO:0007669"/>
    <property type="project" value="TreeGrafter"/>
</dbReference>
<evidence type="ECO:0000259" key="10">
    <source>
        <dbReference type="Pfam" id="PF00117"/>
    </source>
</evidence>
<dbReference type="GO" id="GO:0046656">
    <property type="term" value="P:folic acid biosynthetic process"/>
    <property type="evidence" value="ECO:0007669"/>
    <property type="project" value="UniProtKB-KW"/>
</dbReference>
<evidence type="ECO:0000259" key="12">
    <source>
        <dbReference type="Pfam" id="PF04715"/>
    </source>
</evidence>
<evidence type="ECO:0000256" key="3">
    <source>
        <dbReference type="ARBA" id="ARBA00005970"/>
    </source>
</evidence>
<keyword evidence="14" id="KW-1185">Reference proteome</keyword>
<comment type="caution">
    <text evidence="13">The sequence shown here is derived from an EMBL/GenBank/DDBJ whole genome shotgun (WGS) entry which is preliminary data.</text>
</comment>
<dbReference type="EMBL" id="ONZQ02000004">
    <property type="protein sequence ID" value="SPO00777.1"/>
    <property type="molecule type" value="Genomic_DNA"/>
</dbReference>
<evidence type="ECO:0000313" key="13">
    <source>
        <dbReference type="EMBL" id="SPO00777.1"/>
    </source>
</evidence>
<dbReference type="Pfam" id="PF00117">
    <property type="entry name" value="GATase"/>
    <property type="match status" value="1"/>
</dbReference>
<dbReference type="Pfam" id="PF00425">
    <property type="entry name" value="Chorismate_bind"/>
    <property type="match status" value="1"/>
</dbReference>
<dbReference type="Pfam" id="PF04715">
    <property type="entry name" value="Anth_synt_I_N"/>
    <property type="match status" value="1"/>
</dbReference>
<sequence>MARSRILFLDAYDSFTNNIVSLLTTLLDADVKVLKIGDPRLNPSSPAFADVWRRELRHFDAVVCGPGPGSPSVTKDVGLMRYVWGLGADDVLPVLGICLGFQSLLCQFGAGIRQLRGGLHGMIREIGSRGLSGEEEGEAVPGDLFRGVEPFKATLYHSLCVDMGQDVVSSLEWPARRWRPFARCPDMIPLAWTDEQRGGGGEVERILMAAKHRDLPFWGLQYHPESVCTDAAGRGVIENWFAEALRWNREHGRATDASSAPLAHFCVSPSHLGSVNMRRKERAVGAPPASDRSATGPTGLSDYGLGCTFAWKTIELPRHVAVPDLVEILGGGANDDDQVILDSSNCNISLPKSAVDVRGRYSVVATDVRRSLQVQYRAGDDRIGVRMPGGTAFEALPLGESYGSFWEFASEFLSRRWLTPPEGHDSPFMGGFMGYVSYEMGLHDLGVSRAEDRGGSRPDVSWVWVTRSLVVDHVSGVVHIQQLRPVDRSARGWERALQVEEQEGEGWIDTVVDRLRSSELWKHAPAVEKDSGAVPTRDTFKGVSFNLPSRTEYMAKVKECQDYIAAGESYELCLTNEVQITIPRSPSASPCKSGAGLNGSGTKGCASPHNTTTPWNLYKSLRRRQPAPFGSYLRLGPTTFLSSSPERFLSCSREGVCFMHPMKGTVKKSDAVRTLSDAERFLRIPKEEAENLMIVDLVRHDLHSVCGPGNVDVPRLMQIEEYASVFQMITVVKGTLPRVSEGGDGYTAIDVLSASLPPGSMTGAPKKRSCEILRGVEGGRERGVYSGVTGYVDVSGKADWSVNIRCLFRYDDECAPGCRGGDCEAGECEAGGVWHVGAGGAVTTLSTPEGECEEMFTKLEGSLGLFGGV</sequence>
<dbReference type="InterPro" id="IPR010117">
    <property type="entry name" value="PabB_fungal"/>
</dbReference>